<evidence type="ECO:0000313" key="3">
    <source>
        <dbReference type="Proteomes" id="UP000594454"/>
    </source>
</evidence>
<dbReference type="EMBL" id="LR899012">
    <property type="protein sequence ID" value="CAD7089029.1"/>
    <property type="molecule type" value="Genomic_DNA"/>
</dbReference>
<dbReference type="AlphaFoldDB" id="A0A7R8UXP5"/>
<sequence length="249" mass="27830">MDQQFIITSPLAINTNITPSFQPLQHQEEPQLNYHTITGNEVTGGQLMNANDMPEQLYELANYGIDDEQQQHEIVAVQRLPSGMVNYQDNMPLPYTPIVPDSCFYSSNIKCERSPEVGDVAPEISPYSPTITSTKATLPSPPAMECREIKRSSPSALRRRKQDKAMQDPSTPLGFTSVTGNNFITLSIDIPATQTPNSSLGTPTGEIRCDECNKRSIIDQFPEEERSLLTLTNQYQKITTQTVYQETIN</sequence>
<evidence type="ECO:0000313" key="2">
    <source>
        <dbReference type="EMBL" id="CAD7089029.1"/>
    </source>
</evidence>
<dbReference type="OrthoDB" id="8117402at2759"/>
<protein>
    <submittedName>
        <fullName evidence="2">Uncharacterized protein</fullName>
    </submittedName>
</protein>
<feature type="compositionally biased region" description="Polar residues" evidence="1">
    <location>
        <begin position="127"/>
        <end position="137"/>
    </location>
</feature>
<dbReference type="InParanoid" id="A0A7R8UXP5"/>
<accession>A0A7R8UXP5</accession>
<gene>
    <name evidence="2" type="ORF">HERILL_LOCUS11612</name>
</gene>
<feature type="region of interest" description="Disordered" evidence="1">
    <location>
        <begin position="120"/>
        <end position="176"/>
    </location>
</feature>
<evidence type="ECO:0000256" key="1">
    <source>
        <dbReference type="SAM" id="MobiDB-lite"/>
    </source>
</evidence>
<dbReference type="Proteomes" id="UP000594454">
    <property type="component" value="Chromosome 4"/>
</dbReference>
<proteinExistence type="predicted"/>
<keyword evidence="3" id="KW-1185">Reference proteome</keyword>
<organism evidence="2 3">
    <name type="scientific">Hermetia illucens</name>
    <name type="common">Black soldier fly</name>
    <dbReference type="NCBI Taxonomy" id="343691"/>
    <lineage>
        <taxon>Eukaryota</taxon>
        <taxon>Metazoa</taxon>
        <taxon>Ecdysozoa</taxon>
        <taxon>Arthropoda</taxon>
        <taxon>Hexapoda</taxon>
        <taxon>Insecta</taxon>
        <taxon>Pterygota</taxon>
        <taxon>Neoptera</taxon>
        <taxon>Endopterygota</taxon>
        <taxon>Diptera</taxon>
        <taxon>Brachycera</taxon>
        <taxon>Stratiomyomorpha</taxon>
        <taxon>Stratiomyidae</taxon>
        <taxon>Hermetiinae</taxon>
        <taxon>Hermetia</taxon>
    </lineage>
</organism>
<reference evidence="2 3" key="1">
    <citation type="submission" date="2020-11" db="EMBL/GenBank/DDBJ databases">
        <authorList>
            <person name="Wallbank WR R."/>
            <person name="Pardo Diaz C."/>
            <person name="Kozak K."/>
            <person name="Martin S."/>
            <person name="Jiggins C."/>
            <person name="Moest M."/>
            <person name="Warren A I."/>
            <person name="Generalovic N T."/>
            <person name="Byers J.R.P. K."/>
            <person name="Montejo-Kovacevich G."/>
            <person name="Yen C E."/>
        </authorList>
    </citation>
    <scope>NUCLEOTIDE SEQUENCE [LARGE SCALE GENOMIC DNA]</scope>
</reference>
<name>A0A7R8UXP5_HERIL</name>